<organism evidence="19 20">
    <name type="scientific">Aquiflexum balticum DSM 16537</name>
    <dbReference type="NCBI Taxonomy" id="758820"/>
    <lineage>
        <taxon>Bacteria</taxon>
        <taxon>Pseudomonadati</taxon>
        <taxon>Bacteroidota</taxon>
        <taxon>Cytophagia</taxon>
        <taxon>Cytophagales</taxon>
        <taxon>Cyclobacteriaceae</taxon>
        <taxon>Aquiflexum</taxon>
    </lineage>
</organism>
<comment type="cofactor">
    <cofactor evidence="2">
        <name>K(+)</name>
        <dbReference type="ChEBI" id="CHEBI:29103"/>
    </cofactor>
</comment>
<evidence type="ECO:0000256" key="13">
    <source>
        <dbReference type="ARBA" id="ARBA00023152"/>
    </source>
</evidence>
<dbReference type="PANTHER" id="PTHR11817">
    <property type="entry name" value="PYRUVATE KINASE"/>
    <property type="match status" value="1"/>
</dbReference>
<dbReference type="RefSeq" id="WP_084121003.1">
    <property type="nucleotide sequence ID" value="NZ_LT838813.1"/>
</dbReference>
<evidence type="ECO:0000259" key="17">
    <source>
        <dbReference type="Pfam" id="PF00224"/>
    </source>
</evidence>
<reference evidence="20" key="1">
    <citation type="submission" date="2017-04" db="EMBL/GenBank/DDBJ databases">
        <authorList>
            <person name="Varghese N."/>
            <person name="Submissions S."/>
        </authorList>
    </citation>
    <scope>NUCLEOTIDE SEQUENCE [LARGE SCALE GENOMIC DNA]</scope>
    <source>
        <strain evidence="20">DSM 16537</strain>
    </source>
</reference>
<dbReference type="InterPro" id="IPR015795">
    <property type="entry name" value="Pyrv_Knase_C"/>
</dbReference>
<keyword evidence="7 16" id="KW-0808">Transferase</keyword>
<dbReference type="NCBIfam" id="NF004491">
    <property type="entry name" value="PRK05826.1"/>
    <property type="match status" value="1"/>
</dbReference>
<keyword evidence="14 19" id="KW-0670">Pyruvate</keyword>
<evidence type="ECO:0000256" key="10">
    <source>
        <dbReference type="ARBA" id="ARBA00022777"/>
    </source>
</evidence>
<dbReference type="EMBL" id="LT838813">
    <property type="protein sequence ID" value="SMD44188.1"/>
    <property type="molecule type" value="Genomic_DNA"/>
</dbReference>
<dbReference type="Gene3D" id="3.40.1380.20">
    <property type="entry name" value="Pyruvate kinase, C-terminal domain"/>
    <property type="match status" value="1"/>
</dbReference>
<dbReference type="InterPro" id="IPR015793">
    <property type="entry name" value="Pyrv_Knase_brl"/>
</dbReference>
<dbReference type="AlphaFoldDB" id="A0A1W2H6D6"/>
<evidence type="ECO:0000259" key="18">
    <source>
        <dbReference type="Pfam" id="PF02887"/>
    </source>
</evidence>
<dbReference type="OrthoDB" id="9812123at2"/>
<evidence type="ECO:0000256" key="4">
    <source>
        <dbReference type="ARBA" id="ARBA00008663"/>
    </source>
</evidence>
<keyword evidence="20" id="KW-1185">Reference proteome</keyword>
<dbReference type="NCBIfam" id="TIGR01064">
    <property type="entry name" value="pyruv_kin"/>
    <property type="match status" value="1"/>
</dbReference>
<dbReference type="Pfam" id="PF02887">
    <property type="entry name" value="PK_C"/>
    <property type="match status" value="1"/>
</dbReference>
<dbReference type="Proteomes" id="UP000192333">
    <property type="component" value="Chromosome I"/>
</dbReference>
<dbReference type="InterPro" id="IPR015806">
    <property type="entry name" value="Pyrv_Knase_insert_dom_sf"/>
</dbReference>
<protein>
    <recommendedName>
        <fullName evidence="6 15">Pyruvate kinase</fullName>
        <ecNumber evidence="5 15">2.7.1.40</ecNumber>
    </recommendedName>
</protein>
<evidence type="ECO:0000256" key="1">
    <source>
        <dbReference type="ARBA" id="ARBA00001946"/>
    </source>
</evidence>
<dbReference type="STRING" id="758820.SAMN00777080_2806"/>
<proteinExistence type="inferred from homology"/>
<evidence type="ECO:0000256" key="7">
    <source>
        <dbReference type="ARBA" id="ARBA00022679"/>
    </source>
</evidence>
<dbReference type="FunFam" id="2.40.33.10:FF:000001">
    <property type="entry name" value="Pyruvate kinase"/>
    <property type="match status" value="1"/>
</dbReference>
<feature type="domain" description="Pyruvate kinase barrel" evidence="17">
    <location>
        <begin position="7"/>
        <end position="327"/>
    </location>
</feature>
<dbReference type="FunFam" id="3.20.20.60:FF:000025">
    <property type="entry name" value="Pyruvate kinase"/>
    <property type="match status" value="1"/>
</dbReference>
<dbReference type="EC" id="2.7.1.40" evidence="5 15"/>
<dbReference type="InterPro" id="IPR036918">
    <property type="entry name" value="Pyrv_Knase_C_sf"/>
</dbReference>
<evidence type="ECO:0000313" key="20">
    <source>
        <dbReference type="Proteomes" id="UP000192333"/>
    </source>
</evidence>
<dbReference type="SUPFAM" id="SSF50800">
    <property type="entry name" value="PK beta-barrel domain-like"/>
    <property type="match status" value="1"/>
</dbReference>
<dbReference type="Pfam" id="PF00224">
    <property type="entry name" value="PK"/>
    <property type="match status" value="1"/>
</dbReference>
<keyword evidence="13 16" id="KW-0324">Glycolysis</keyword>
<evidence type="ECO:0000256" key="5">
    <source>
        <dbReference type="ARBA" id="ARBA00012142"/>
    </source>
</evidence>
<dbReference type="Gene3D" id="3.20.20.60">
    <property type="entry name" value="Phosphoenolpyruvate-binding domains"/>
    <property type="match status" value="1"/>
</dbReference>
<accession>A0A1W2H6D6</accession>
<evidence type="ECO:0000256" key="16">
    <source>
        <dbReference type="RuleBase" id="RU000504"/>
    </source>
</evidence>
<keyword evidence="10 16" id="KW-0418">Kinase</keyword>
<dbReference type="PRINTS" id="PR01050">
    <property type="entry name" value="PYRUVTKNASE"/>
</dbReference>
<evidence type="ECO:0000256" key="8">
    <source>
        <dbReference type="ARBA" id="ARBA00022723"/>
    </source>
</evidence>
<comment type="cofactor">
    <cofactor evidence="1">
        <name>Mg(2+)</name>
        <dbReference type="ChEBI" id="CHEBI:18420"/>
    </cofactor>
</comment>
<dbReference type="InterPro" id="IPR015813">
    <property type="entry name" value="Pyrv/PenolPyrv_kinase-like_dom"/>
</dbReference>
<comment type="catalytic activity">
    <reaction evidence="16">
        <text>pyruvate + ATP = phosphoenolpyruvate + ADP + H(+)</text>
        <dbReference type="Rhea" id="RHEA:18157"/>
        <dbReference type="ChEBI" id="CHEBI:15361"/>
        <dbReference type="ChEBI" id="CHEBI:15378"/>
        <dbReference type="ChEBI" id="CHEBI:30616"/>
        <dbReference type="ChEBI" id="CHEBI:58702"/>
        <dbReference type="ChEBI" id="CHEBI:456216"/>
        <dbReference type="EC" id="2.7.1.40"/>
    </reaction>
</comment>
<dbReference type="SUPFAM" id="SSF51621">
    <property type="entry name" value="Phosphoenolpyruvate/pyruvate domain"/>
    <property type="match status" value="1"/>
</dbReference>
<dbReference type="GO" id="GO:0005524">
    <property type="term" value="F:ATP binding"/>
    <property type="evidence" value="ECO:0007669"/>
    <property type="project" value="UniProtKB-KW"/>
</dbReference>
<dbReference type="NCBIfam" id="NF004978">
    <property type="entry name" value="PRK06354.1"/>
    <property type="match status" value="1"/>
</dbReference>
<evidence type="ECO:0000256" key="15">
    <source>
        <dbReference type="NCBIfam" id="TIGR01064"/>
    </source>
</evidence>
<dbReference type="InterPro" id="IPR011037">
    <property type="entry name" value="Pyrv_Knase-like_insert_dom_sf"/>
</dbReference>
<dbReference type="GO" id="GO:0004743">
    <property type="term" value="F:pyruvate kinase activity"/>
    <property type="evidence" value="ECO:0007669"/>
    <property type="project" value="UniProtKB-UniRule"/>
</dbReference>
<keyword evidence="12 16" id="KW-0460">Magnesium</keyword>
<sequence>MSIALYNKTKILATIGPASNNLETLNSLAKAGANVFRLNFSHGDHKVHAEVIKMIRSINETTLNKIGILQDLQGPKIRVGEMENGGVEILPGQKITITNDPVIGNAELVSTVYQNLPNDVKSGDRILIDDGNIELAVNNTDGKNVRCVVIHGGILKSRKGINLPNTRVSAPSLTEKDIEDLEFGLKNDVDWIALSFVRTADDIIDLRERITKAGKKCKIVAKIEKPEALENIDSIIEATDAIMVARGDLGVEVPMEKVPLWQKKMVSKCKLACKPVIIATQMLESMTTHPRPTRAETNDVATAVLDGADAVMLSAETASGQFPINSVKAMSSIINYIENNQDVFHNLYKIPEDDPNFLSKNLTLMAARLSRNVKAKALVGITTSGMTALRLASYRPLANLLVFTTNKQLITQLSLVWGVRAYYYESNTSTDATFMDIQNHLKDEGYVKKGDIIINTASMPLKAKGKTNMLKIHIVE</sequence>
<dbReference type="GO" id="GO:0016301">
    <property type="term" value="F:kinase activity"/>
    <property type="evidence" value="ECO:0007669"/>
    <property type="project" value="UniProtKB-KW"/>
</dbReference>
<evidence type="ECO:0000256" key="14">
    <source>
        <dbReference type="ARBA" id="ARBA00023317"/>
    </source>
</evidence>
<evidence type="ECO:0000256" key="6">
    <source>
        <dbReference type="ARBA" id="ARBA00018587"/>
    </source>
</evidence>
<keyword evidence="11" id="KW-0067">ATP-binding</keyword>
<dbReference type="PROSITE" id="PS00110">
    <property type="entry name" value="PYRUVATE_KINASE"/>
    <property type="match status" value="1"/>
</dbReference>
<dbReference type="InterPro" id="IPR001697">
    <property type="entry name" value="Pyr_Knase"/>
</dbReference>
<dbReference type="GO" id="GO:0000287">
    <property type="term" value="F:magnesium ion binding"/>
    <property type="evidence" value="ECO:0007669"/>
    <property type="project" value="UniProtKB-UniRule"/>
</dbReference>
<keyword evidence="8" id="KW-0479">Metal-binding</keyword>
<comment type="pathway">
    <text evidence="3 16">Carbohydrate degradation; glycolysis; pyruvate from D-glyceraldehyde 3-phosphate: step 5/5.</text>
</comment>
<keyword evidence="9" id="KW-0547">Nucleotide-binding</keyword>
<dbReference type="Gene3D" id="2.40.33.10">
    <property type="entry name" value="PK beta-barrel domain-like"/>
    <property type="match status" value="1"/>
</dbReference>
<evidence type="ECO:0000256" key="9">
    <source>
        <dbReference type="ARBA" id="ARBA00022741"/>
    </source>
</evidence>
<dbReference type="InterPro" id="IPR040442">
    <property type="entry name" value="Pyrv_kinase-like_dom_sf"/>
</dbReference>
<evidence type="ECO:0000256" key="11">
    <source>
        <dbReference type="ARBA" id="ARBA00022840"/>
    </source>
</evidence>
<feature type="domain" description="Pyruvate kinase C-terminal" evidence="18">
    <location>
        <begin position="364"/>
        <end position="473"/>
    </location>
</feature>
<evidence type="ECO:0000256" key="2">
    <source>
        <dbReference type="ARBA" id="ARBA00001958"/>
    </source>
</evidence>
<evidence type="ECO:0000256" key="12">
    <source>
        <dbReference type="ARBA" id="ARBA00022842"/>
    </source>
</evidence>
<dbReference type="UniPathway" id="UPA00109">
    <property type="reaction ID" value="UER00188"/>
</dbReference>
<name>A0A1W2H6D6_9BACT</name>
<dbReference type="InterPro" id="IPR018209">
    <property type="entry name" value="Pyrv_Knase_AS"/>
</dbReference>
<evidence type="ECO:0000313" key="19">
    <source>
        <dbReference type="EMBL" id="SMD44188.1"/>
    </source>
</evidence>
<comment type="similarity">
    <text evidence="4 16">Belongs to the pyruvate kinase family.</text>
</comment>
<gene>
    <name evidence="19" type="ORF">SAMN00777080_2806</name>
</gene>
<dbReference type="SUPFAM" id="SSF52935">
    <property type="entry name" value="PK C-terminal domain-like"/>
    <property type="match status" value="1"/>
</dbReference>
<evidence type="ECO:0000256" key="3">
    <source>
        <dbReference type="ARBA" id="ARBA00004997"/>
    </source>
</evidence>
<dbReference type="GO" id="GO:0030955">
    <property type="term" value="F:potassium ion binding"/>
    <property type="evidence" value="ECO:0007669"/>
    <property type="project" value="UniProtKB-UniRule"/>
</dbReference>